<organism evidence="2">
    <name type="scientific">Salinispirillum sp. LH 10-3-1</name>
    <dbReference type="NCBI Taxonomy" id="2952525"/>
    <lineage>
        <taxon>Bacteria</taxon>
        <taxon>Pseudomonadati</taxon>
        <taxon>Pseudomonadota</taxon>
        <taxon>Gammaproteobacteria</taxon>
        <taxon>Oceanospirillales</taxon>
        <taxon>Saccharospirillaceae</taxon>
        <taxon>Salinispirillum</taxon>
    </lineage>
</organism>
<keyword evidence="1" id="KW-0472">Membrane</keyword>
<dbReference type="AlphaFoldDB" id="A0AB38YKW4"/>
<proteinExistence type="predicted"/>
<evidence type="ECO:0000256" key="1">
    <source>
        <dbReference type="SAM" id="Phobius"/>
    </source>
</evidence>
<protein>
    <recommendedName>
        <fullName evidence="3">YggT family protein</fullName>
    </recommendedName>
</protein>
<reference evidence="2" key="1">
    <citation type="submission" date="2022-07" db="EMBL/GenBank/DDBJ databases">
        <title>Complete genome sequence of Salinispirillum sp. LH10-3-1 capable of multiple carbohydrate inversion isolated from a soda lake.</title>
        <authorList>
            <person name="Liu J."/>
            <person name="Zhai Y."/>
            <person name="Zhang H."/>
            <person name="Yang H."/>
            <person name="Qu J."/>
            <person name="Li J."/>
        </authorList>
    </citation>
    <scope>NUCLEOTIDE SEQUENCE</scope>
    <source>
        <strain evidence="2">LH 10-3-1</strain>
    </source>
</reference>
<sequence length="123" mass="13798">MEDYQSYLIAWGVYAVVSLILYGLLWIGTTRLPWASLRWYLRYVIAVVLIVPWEGQEPETYYAPAFIVGGFELMDSGVRTMLEILGVVIVLILVGTVALFAKLGFDLLRKRQAEPGNPGASEE</sequence>
<evidence type="ECO:0008006" key="3">
    <source>
        <dbReference type="Google" id="ProtNLM"/>
    </source>
</evidence>
<feature type="transmembrane region" description="Helical" evidence="1">
    <location>
        <begin position="6"/>
        <end position="27"/>
    </location>
</feature>
<name>A0AB38YKW4_9GAMM</name>
<feature type="transmembrane region" description="Helical" evidence="1">
    <location>
        <begin position="81"/>
        <end position="101"/>
    </location>
</feature>
<dbReference type="RefSeq" id="WP_304996827.1">
    <property type="nucleotide sequence ID" value="NZ_CP101717.1"/>
</dbReference>
<evidence type="ECO:0000313" key="2">
    <source>
        <dbReference type="EMBL" id="WLD59535.1"/>
    </source>
</evidence>
<keyword evidence="1" id="KW-1133">Transmembrane helix</keyword>
<dbReference type="EMBL" id="CP101717">
    <property type="protein sequence ID" value="WLD59535.1"/>
    <property type="molecule type" value="Genomic_DNA"/>
</dbReference>
<keyword evidence="1" id="KW-0812">Transmembrane</keyword>
<gene>
    <name evidence="2" type="ORF">NFC81_07080</name>
</gene>
<accession>A0AB38YKW4</accession>